<accession>A0A2H0U065</accession>
<name>A0A2H0U065_9BACT</name>
<organism evidence="2 3">
    <name type="scientific">Candidatus Magasanikbacteria bacterium CG10_big_fil_rev_8_21_14_0_10_36_16</name>
    <dbReference type="NCBI Taxonomy" id="1974645"/>
    <lineage>
        <taxon>Bacteria</taxon>
        <taxon>Candidatus Magasanikiibacteriota</taxon>
    </lineage>
</organism>
<dbReference type="PANTHER" id="PTHR43630:SF2">
    <property type="entry name" value="GLYCOSYLTRANSFERASE"/>
    <property type="match status" value="1"/>
</dbReference>
<gene>
    <name evidence="2" type="ORF">COU28_03565</name>
</gene>
<dbReference type="Pfam" id="PF00535">
    <property type="entry name" value="Glycos_transf_2"/>
    <property type="match status" value="1"/>
</dbReference>
<dbReference type="EMBL" id="PFBU01000065">
    <property type="protein sequence ID" value="PIR78083.1"/>
    <property type="molecule type" value="Genomic_DNA"/>
</dbReference>
<feature type="domain" description="Glycosyltransferase 2-like" evidence="1">
    <location>
        <begin position="10"/>
        <end position="150"/>
    </location>
</feature>
<dbReference type="PANTHER" id="PTHR43630">
    <property type="entry name" value="POLY-BETA-1,6-N-ACETYL-D-GLUCOSAMINE SYNTHASE"/>
    <property type="match status" value="1"/>
</dbReference>
<evidence type="ECO:0000313" key="3">
    <source>
        <dbReference type="Proteomes" id="UP000230852"/>
    </source>
</evidence>
<proteinExistence type="predicted"/>
<dbReference type="Proteomes" id="UP000230852">
    <property type="component" value="Unassembled WGS sequence"/>
</dbReference>
<evidence type="ECO:0000259" key="1">
    <source>
        <dbReference type="Pfam" id="PF00535"/>
    </source>
</evidence>
<dbReference type="InterPro" id="IPR001173">
    <property type="entry name" value="Glyco_trans_2-like"/>
</dbReference>
<reference evidence="3" key="1">
    <citation type="submission" date="2017-09" db="EMBL/GenBank/DDBJ databases">
        <title>Depth-based differentiation of microbial function through sediment-hosted aquifers and enrichment of novel symbionts in the deep terrestrial subsurface.</title>
        <authorList>
            <person name="Probst A.J."/>
            <person name="Ladd B."/>
            <person name="Jarett J.K."/>
            <person name="Geller-Mcgrath D.E."/>
            <person name="Sieber C.M.K."/>
            <person name="Emerson J.B."/>
            <person name="Anantharaman K."/>
            <person name="Thomas B.C."/>
            <person name="Malmstrom R."/>
            <person name="Stieglmeier M."/>
            <person name="Klingl A."/>
            <person name="Woyke T."/>
            <person name="Ryan C.M."/>
            <person name="Banfield J.F."/>
        </authorList>
    </citation>
    <scope>NUCLEOTIDE SEQUENCE [LARGE SCALE GENOMIC DNA]</scope>
</reference>
<dbReference type="CDD" id="cd00761">
    <property type="entry name" value="Glyco_tranf_GTA_type"/>
    <property type="match status" value="1"/>
</dbReference>
<comment type="caution">
    <text evidence="2">The sequence shown here is derived from an EMBL/GenBank/DDBJ whole genome shotgun (WGS) entry which is preliminary data.</text>
</comment>
<dbReference type="InterPro" id="IPR029044">
    <property type="entry name" value="Nucleotide-diphossugar_trans"/>
</dbReference>
<dbReference type="SUPFAM" id="SSF53448">
    <property type="entry name" value="Nucleotide-diphospho-sugar transferases"/>
    <property type="match status" value="1"/>
</dbReference>
<dbReference type="AlphaFoldDB" id="A0A2H0U065"/>
<evidence type="ECO:0000313" key="2">
    <source>
        <dbReference type="EMBL" id="PIR78083.1"/>
    </source>
</evidence>
<sequence>MIDNKEMLFSIVIPAYNEEKHLEPCLNFTKKLIGDFNYEVIVVDNNSTDKTSQIAKDCGVKVLLETKQGVGAARRAGTIIAQGKYVLHIDADTHLPTNYLTEVMKRFEKDPELVCVGGQMYFYDAPFWKNILRIFVHYFFWFFATLVSKKTQGPMGNNMTFKNSVYKQTSGFDANLRFGEDMDLSKKLSEFGKVKLDMTLKCPVSSRRYKIDKGLFDYSVNFFSMSTKGEPRKNDLPPAKEVVEKDHPKLEKLKKIISKKKTVK</sequence>
<dbReference type="Gene3D" id="3.90.550.10">
    <property type="entry name" value="Spore Coat Polysaccharide Biosynthesis Protein SpsA, Chain A"/>
    <property type="match status" value="1"/>
</dbReference>
<protein>
    <recommendedName>
        <fullName evidence="1">Glycosyltransferase 2-like domain-containing protein</fullName>
    </recommendedName>
</protein>